<feature type="transmembrane region" description="Helical" evidence="12">
    <location>
        <begin position="482"/>
        <end position="507"/>
    </location>
</feature>
<name>A0AAF3F2C3_9BILA</name>
<reference evidence="15" key="1">
    <citation type="submission" date="2024-02" db="UniProtKB">
        <authorList>
            <consortium name="WormBaseParasite"/>
        </authorList>
    </citation>
    <scope>IDENTIFICATION</scope>
</reference>
<feature type="compositionally biased region" description="Acidic residues" evidence="11">
    <location>
        <begin position="927"/>
        <end position="936"/>
    </location>
</feature>
<dbReference type="Pfam" id="PF13855">
    <property type="entry name" value="LRR_8"/>
    <property type="match status" value="1"/>
</dbReference>
<dbReference type="InterPro" id="IPR032675">
    <property type="entry name" value="LRR_dom_sf"/>
</dbReference>
<evidence type="ECO:0000256" key="1">
    <source>
        <dbReference type="ARBA" id="ARBA00004651"/>
    </source>
</evidence>
<keyword evidence="9" id="KW-0675">Receptor</keyword>
<feature type="domain" description="G-protein coupled receptors family 1 profile" evidence="13">
    <location>
        <begin position="420"/>
        <end position="669"/>
    </location>
</feature>
<evidence type="ECO:0000256" key="8">
    <source>
        <dbReference type="ARBA" id="ARBA00023136"/>
    </source>
</evidence>
<dbReference type="InterPro" id="IPR017452">
    <property type="entry name" value="GPCR_Rhodpsn_7TM"/>
</dbReference>
<evidence type="ECO:0000256" key="9">
    <source>
        <dbReference type="ARBA" id="ARBA00023170"/>
    </source>
</evidence>
<dbReference type="PRINTS" id="PR00373">
    <property type="entry name" value="GLYCHORMONER"/>
</dbReference>
<evidence type="ECO:0000256" key="11">
    <source>
        <dbReference type="SAM" id="MobiDB-lite"/>
    </source>
</evidence>
<keyword evidence="6 12" id="KW-1133">Transmembrane helix</keyword>
<feature type="transmembrane region" description="Helical" evidence="12">
    <location>
        <begin position="528"/>
        <end position="550"/>
    </location>
</feature>
<evidence type="ECO:0000256" key="5">
    <source>
        <dbReference type="ARBA" id="ARBA00022737"/>
    </source>
</evidence>
<proteinExistence type="predicted"/>
<keyword evidence="4 12" id="KW-0812">Transmembrane</keyword>
<keyword evidence="5" id="KW-0677">Repeat</keyword>
<dbReference type="InterPro" id="IPR000276">
    <property type="entry name" value="GPCR_Rhodpsn"/>
</dbReference>
<evidence type="ECO:0000256" key="3">
    <source>
        <dbReference type="ARBA" id="ARBA00022614"/>
    </source>
</evidence>
<accession>A0AAF3F2C3</accession>
<organism evidence="14 15">
    <name type="scientific">Mesorhabditis belari</name>
    <dbReference type="NCBI Taxonomy" id="2138241"/>
    <lineage>
        <taxon>Eukaryota</taxon>
        <taxon>Metazoa</taxon>
        <taxon>Ecdysozoa</taxon>
        <taxon>Nematoda</taxon>
        <taxon>Chromadorea</taxon>
        <taxon>Rhabditida</taxon>
        <taxon>Rhabditina</taxon>
        <taxon>Rhabditomorpha</taxon>
        <taxon>Rhabditoidea</taxon>
        <taxon>Rhabditidae</taxon>
        <taxon>Mesorhabditinae</taxon>
        <taxon>Mesorhabditis</taxon>
    </lineage>
</organism>
<dbReference type="PRINTS" id="PR00237">
    <property type="entry name" value="GPCRRHODOPSN"/>
</dbReference>
<evidence type="ECO:0000313" key="14">
    <source>
        <dbReference type="Proteomes" id="UP000887575"/>
    </source>
</evidence>
<dbReference type="PROSITE" id="PS50262">
    <property type="entry name" value="G_PROTEIN_RECEP_F1_2"/>
    <property type="match status" value="1"/>
</dbReference>
<feature type="transmembrane region" description="Helical" evidence="12">
    <location>
        <begin position="440"/>
        <end position="462"/>
    </location>
</feature>
<keyword evidence="2" id="KW-1003">Cell membrane</keyword>
<dbReference type="Proteomes" id="UP000887575">
    <property type="component" value="Unassembled WGS sequence"/>
</dbReference>
<dbReference type="Gene3D" id="3.80.10.10">
    <property type="entry name" value="Ribonuclease Inhibitor"/>
    <property type="match status" value="1"/>
</dbReference>
<feature type="transmembrane region" description="Helical" evidence="12">
    <location>
        <begin position="570"/>
        <end position="597"/>
    </location>
</feature>
<evidence type="ECO:0000313" key="15">
    <source>
        <dbReference type="WBParaSite" id="MBELARI_LOCUS20690"/>
    </source>
</evidence>
<evidence type="ECO:0000256" key="2">
    <source>
        <dbReference type="ARBA" id="ARBA00022475"/>
    </source>
</evidence>
<dbReference type="Gene3D" id="1.20.1070.10">
    <property type="entry name" value="Rhodopsin 7-helix transmembrane proteins"/>
    <property type="match status" value="1"/>
</dbReference>
<dbReference type="GO" id="GO:0005886">
    <property type="term" value="C:plasma membrane"/>
    <property type="evidence" value="ECO:0007669"/>
    <property type="project" value="UniProtKB-SubCell"/>
</dbReference>
<comment type="subcellular location">
    <subcellularLocation>
        <location evidence="1">Cell membrane</location>
        <topology evidence="1">Multi-pass membrane protein</topology>
    </subcellularLocation>
</comment>
<dbReference type="InterPro" id="IPR001611">
    <property type="entry name" value="Leu-rich_rpt"/>
</dbReference>
<dbReference type="GO" id="GO:0016500">
    <property type="term" value="F:protein-hormone receptor activity"/>
    <property type="evidence" value="ECO:0007669"/>
    <property type="project" value="InterPro"/>
</dbReference>
<sequence>MYRLSQYDDSEDDFRSGCDCTSTTRTTRCCCQGKELFEIPKNLSTRLNILYIYNASITTLDISSFEKYRYLEELDVSGLLKLEIFNASLFGLVNLRKIAISDCPLLKEIRGKLIRENFRMQSLIVTRTGLQIMPAIEMTSRNRMEVEIDLSYNHIQYIGNERVKELKARSFKLDHNDIFHIDSSAFYNSTILSLNVSNNPKLNSLSSDAFRDIVQLDKLDLSHTSIETLPINGLKNIKTLALRNVPNLKKLPSVFSFSQLQKAFFTYPHHCCLFKHLDFEGNSQQAGEIKRRMCMDKEKKKLQKRSVVGAKIKLGTSTRSPKASTERDLLREKMWFDFLDPFGNEVETEELLDSDLPPFDPEELGFEKCLEETSMEIVRDFYYNITCTPEPDALNPCENIVGYSLLRRAIWVVWIAAILGNALVWIVLAMAYERRMRVHYLFMFNLSVGDLITGVYLAFLAIEDTRTADEYYRYAVDWQTGWGCSVAGFLAVFASQLSIISMFFIAFEMAYNTRKAIYGRRLGIGVGMSMMIGGYFFAAFMAILPLFGISSYSTSSICLPLRVETLWDKLYIMFGLGFNITAFTGMVISYIFIFWMLRLEDPNTPNRPEDKAVIKKMALLIITDMICWFPTLFFGLTAALGFPMISISNAKIFLVFFFPINSFMNPFLYVFFTKVIQRHFRNKAIPAIKKFGSVARLSTITHFYSQNPPSDRRKTHGEEALNTTLDNKLLGVTQTTDALTPCRTPRGSTGDCSAFDFPENGRRTPRVSFQEEIELLDMSQSASTSRPLSPPSTPPTTRRSVFARFQSMLRNVSAIPEVSEHSGSEGTNCVNYNEAPPRDFRSKPSSFFRRPFMNRRREGSTRSGEQDSGRGSWASISTNGLPNQERLSLSTNHDAESDEERREQIPLKRLRHRTSEPMVMVHRSADTEDVGAEAEAEAQSQKKAFKTTSSNEKRSRENRRQSVPAMIPLLIVSECSENSNSS</sequence>
<feature type="transmembrane region" description="Helical" evidence="12">
    <location>
        <begin position="618"/>
        <end position="640"/>
    </location>
</feature>
<dbReference type="Pfam" id="PF00001">
    <property type="entry name" value="7tm_1"/>
    <property type="match status" value="1"/>
</dbReference>
<evidence type="ECO:0000256" key="7">
    <source>
        <dbReference type="ARBA" id="ARBA00023040"/>
    </source>
</evidence>
<keyword evidence="3" id="KW-0433">Leucine-rich repeat</keyword>
<dbReference type="SUPFAM" id="SSF81321">
    <property type="entry name" value="Family A G protein-coupled receptor-like"/>
    <property type="match status" value="1"/>
</dbReference>
<dbReference type="InterPro" id="IPR002131">
    <property type="entry name" value="Gphrmn_rcpt_fam"/>
</dbReference>
<keyword evidence="14" id="KW-1185">Reference proteome</keyword>
<dbReference type="WBParaSite" id="MBELARI_LOCUS20690">
    <property type="protein sequence ID" value="MBELARI_LOCUS20690"/>
    <property type="gene ID" value="MBELARI_LOCUS20690"/>
</dbReference>
<dbReference type="AlphaFoldDB" id="A0AAF3F2C3"/>
<dbReference type="GO" id="GO:0007189">
    <property type="term" value="P:adenylate cyclase-activating G protein-coupled receptor signaling pathway"/>
    <property type="evidence" value="ECO:0007669"/>
    <property type="project" value="TreeGrafter"/>
</dbReference>
<keyword evidence="10" id="KW-0807">Transducer</keyword>
<dbReference type="GO" id="GO:0009755">
    <property type="term" value="P:hormone-mediated signaling pathway"/>
    <property type="evidence" value="ECO:0007669"/>
    <property type="project" value="TreeGrafter"/>
</dbReference>
<feature type="region of interest" description="Disordered" evidence="11">
    <location>
        <begin position="816"/>
        <end position="968"/>
    </location>
</feature>
<feature type="transmembrane region" description="Helical" evidence="12">
    <location>
        <begin position="409"/>
        <end position="428"/>
    </location>
</feature>
<feature type="compositionally biased region" description="Polar residues" evidence="11">
    <location>
        <begin position="874"/>
        <end position="892"/>
    </location>
</feature>
<dbReference type="SUPFAM" id="SSF52058">
    <property type="entry name" value="L domain-like"/>
    <property type="match status" value="1"/>
</dbReference>
<protein>
    <recommendedName>
        <fullName evidence="13">G-protein coupled receptors family 1 profile domain-containing protein</fullName>
    </recommendedName>
</protein>
<feature type="compositionally biased region" description="Basic and acidic residues" evidence="11">
    <location>
        <begin position="951"/>
        <end position="960"/>
    </location>
</feature>
<feature type="compositionally biased region" description="Basic and acidic residues" evidence="11">
    <location>
        <begin position="855"/>
        <end position="868"/>
    </location>
</feature>
<evidence type="ECO:0000256" key="10">
    <source>
        <dbReference type="ARBA" id="ARBA00023224"/>
    </source>
</evidence>
<evidence type="ECO:0000256" key="6">
    <source>
        <dbReference type="ARBA" id="ARBA00022989"/>
    </source>
</evidence>
<feature type="transmembrane region" description="Helical" evidence="12">
    <location>
        <begin position="652"/>
        <end position="672"/>
    </location>
</feature>
<keyword evidence="7" id="KW-0297">G-protein coupled receptor</keyword>
<feature type="compositionally biased region" description="Polar residues" evidence="11">
    <location>
        <begin position="939"/>
        <end position="948"/>
    </location>
</feature>
<feature type="compositionally biased region" description="Basic and acidic residues" evidence="11">
    <location>
        <begin position="893"/>
        <end position="906"/>
    </location>
</feature>
<keyword evidence="8 12" id="KW-0472">Membrane</keyword>
<dbReference type="PANTHER" id="PTHR24372">
    <property type="entry name" value="GLYCOPROTEIN HORMONE RECEPTOR"/>
    <property type="match status" value="1"/>
</dbReference>
<evidence type="ECO:0000256" key="12">
    <source>
        <dbReference type="SAM" id="Phobius"/>
    </source>
</evidence>
<dbReference type="PANTHER" id="PTHR24372:SF74">
    <property type="entry name" value="LP13728P"/>
    <property type="match status" value="1"/>
</dbReference>
<dbReference type="GO" id="GO:0008528">
    <property type="term" value="F:G protein-coupled peptide receptor activity"/>
    <property type="evidence" value="ECO:0007669"/>
    <property type="project" value="TreeGrafter"/>
</dbReference>
<feature type="region of interest" description="Disordered" evidence="11">
    <location>
        <begin position="778"/>
        <end position="798"/>
    </location>
</feature>
<evidence type="ECO:0000256" key="4">
    <source>
        <dbReference type="ARBA" id="ARBA00022692"/>
    </source>
</evidence>
<evidence type="ECO:0000259" key="13">
    <source>
        <dbReference type="PROSITE" id="PS50262"/>
    </source>
</evidence>